<evidence type="ECO:0000256" key="4">
    <source>
        <dbReference type="ARBA" id="ARBA00022692"/>
    </source>
</evidence>
<dbReference type="FunFam" id="2.60.120.430:FF:000005">
    <property type="entry name" value="Putative receptor-like protein kinase"/>
    <property type="match status" value="1"/>
</dbReference>
<dbReference type="SMART" id="SM00220">
    <property type="entry name" value="S_TKc"/>
    <property type="match status" value="1"/>
</dbReference>
<dbReference type="PROSITE" id="PS00108">
    <property type="entry name" value="PROTEIN_KINASE_ST"/>
    <property type="match status" value="1"/>
</dbReference>
<dbReference type="PROSITE" id="PS00107">
    <property type="entry name" value="PROTEIN_KINASE_ATP"/>
    <property type="match status" value="1"/>
</dbReference>
<dbReference type="Pfam" id="PF12819">
    <property type="entry name" value="Malectin_like"/>
    <property type="match status" value="3"/>
</dbReference>
<feature type="domain" description="Protein kinase" evidence="15">
    <location>
        <begin position="867"/>
        <end position="1140"/>
    </location>
</feature>
<feature type="transmembrane region" description="Helical" evidence="13">
    <location>
        <begin position="788"/>
        <end position="811"/>
    </location>
</feature>
<evidence type="ECO:0000259" key="15">
    <source>
        <dbReference type="PROSITE" id="PS50011"/>
    </source>
</evidence>
<evidence type="ECO:0000256" key="7">
    <source>
        <dbReference type="ARBA" id="ARBA00022777"/>
    </source>
</evidence>
<keyword evidence="5 14" id="KW-0732">Signal</keyword>
<evidence type="ECO:0000256" key="13">
    <source>
        <dbReference type="SAM" id="Phobius"/>
    </source>
</evidence>
<gene>
    <name evidence="16" type="ORF">POTOM_036804</name>
</gene>
<protein>
    <recommendedName>
        <fullName evidence="15">Protein kinase domain-containing protein</fullName>
    </recommendedName>
</protein>
<dbReference type="CDD" id="cd14066">
    <property type="entry name" value="STKc_IRAK"/>
    <property type="match status" value="1"/>
</dbReference>
<proteinExistence type="predicted"/>
<keyword evidence="4 13" id="KW-0812">Transmembrane</keyword>
<keyword evidence="11" id="KW-0325">Glycoprotein</keyword>
<accession>A0A8X8CN59</accession>
<evidence type="ECO:0000256" key="9">
    <source>
        <dbReference type="ARBA" id="ARBA00022989"/>
    </source>
</evidence>
<evidence type="ECO:0000313" key="16">
    <source>
        <dbReference type="EMBL" id="KAG6760295.1"/>
    </source>
</evidence>
<dbReference type="GO" id="GO:0016020">
    <property type="term" value="C:membrane"/>
    <property type="evidence" value="ECO:0007669"/>
    <property type="project" value="UniProtKB-SubCell"/>
</dbReference>
<dbReference type="InterPro" id="IPR001245">
    <property type="entry name" value="Ser-Thr/Tyr_kinase_cat_dom"/>
</dbReference>
<organism evidence="16 17">
    <name type="scientific">Populus tomentosa</name>
    <name type="common">Chinese white poplar</name>
    <dbReference type="NCBI Taxonomy" id="118781"/>
    <lineage>
        <taxon>Eukaryota</taxon>
        <taxon>Viridiplantae</taxon>
        <taxon>Streptophyta</taxon>
        <taxon>Embryophyta</taxon>
        <taxon>Tracheophyta</taxon>
        <taxon>Spermatophyta</taxon>
        <taxon>Magnoliopsida</taxon>
        <taxon>eudicotyledons</taxon>
        <taxon>Gunneridae</taxon>
        <taxon>Pentapetalae</taxon>
        <taxon>rosids</taxon>
        <taxon>fabids</taxon>
        <taxon>Malpighiales</taxon>
        <taxon>Salicaceae</taxon>
        <taxon>Saliceae</taxon>
        <taxon>Populus</taxon>
    </lineage>
</organism>
<feature type="signal peptide" evidence="14">
    <location>
        <begin position="1"/>
        <end position="22"/>
    </location>
</feature>
<evidence type="ECO:0000256" key="10">
    <source>
        <dbReference type="ARBA" id="ARBA00023136"/>
    </source>
</evidence>
<dbReference type="PROSITE" id="PS50011">
    <property type="entry name" value="PROTEIN_KINASE_DOM"/>
    <property type="match status" value="1"/>
</dbReference>
<evidence type="ECO:0000256" key="6">
    <source>
        <dbReference type="ARBA" id="ARBA00022741"/>
    </source>
</evidence>
<evidence type="ECO:0000256" key="14">
    <source>
        <dbReference type="SAM" id="SignalP"/>
    </source>
</evidence>
<comment type="subcellular location">
    <subcellularLocation>
        <location evidence="1">Membrane</location>
        <topology evidence="1">Single-pass membrane protein</topology>
    </subcellularLocation>
</comment>
<dbReference type="EMBL" id="JAAWWB010000019">
    <property type="protein sequence ID" value="KAG6760295.1"/>
    <property type="molecule type" value="Genomic_DNA"/>
</dbReference>
<dbReference type="GO" id="GO:0005524">
    <property type="term" value="F:ATP binding"/>
    <property type="evidence" value="ECO:0007669"/>
    <property type="project" value="UniProtKB-UniRule"/>
</dbReference>
<keyword evidence="8 12" id="KW-0067">ATP-binding</keyword>
<evidence type="ECO:0000256" key="11">
    <source>
        <dbReference type="ARBA" id="ARBA00023180"/>
    </source>
</evidence>
<dbReference type="FunFam" id="3.30.200.20:FF:000039">
    <property type="entry name" value="receptor-like protein kinase FERONIA"/>
    <property type="match status" value="1"/>
</dbReference>
<keyword evidence="3" id="KW-0808">Transferase</keyword>
<dbReference type="PANTHER" id="PTHR45631">
    <property type="entry name" value="OS07G0107800 PROTEIN-RELATED"/>
    <property type="match status" value="1"/>
</dbReference>
<name>A0A8X8CN59_POPTO</name>
<keyword evidence="2" id="KW-0723">Serine/threonine-protein kinase</keyword>
<evidence type="ECO:0000256" key="1">
    <source>
        <dbReference type="ARBA" id="ARBA00004167"/>
    </source>
</evidence>
<keyword evidence="6 12" id="KW-0547">Nucleotide-binding</keyword>
<dbReference type="AlphaFoldDB" id="A0A8X8CN59"/>
<keyword evidence="9 13" id="KW-1133">Transmembrane helix</keyword>
<dbReference type="Proteomes" id="UP000886885">
    <property type="component" value="Chromosome 10A"/>
</dbReference>
<dbReference type="InterPro" id="IPR008271">
    <property type="entry name" value="Ser/Thr_kinase_AS"/>
</dbReference>
<evidence type="ECO:0000256" key="2">
    <source>
        <dbReference type="ARBA" id="ARBA00022527"/>
    </source>
</evidence>
<evidence type="ECO:0000256" key="3">
    <source>
        <dbReference type="ARBA" id="ARBA00022679"/>
    </source>
</evidence>
<evidence type="ECO:0000313" key="17">
    <source>
        <dbReference type="Proteomes" id="UP000886885"/>
    </source>
</evidence>
<sequence>MLMGKILWILLVFMVLQLQNSAFQVYERTDSLDYVGWGIDCGCEVTRVDPDMTMWDTDEEFTRSGINKRVLDQQPLDEMNTLRVFPDLTDQNCYTFPTTMFLHKTLRYVIRAAFYYGNYDGLSNPPTFDLHLNGGKWSSVNTASRSGPIYHEIVYSLQKSAILTVCLVQTGDGEVPLISRFSTLEFMPLPDVLYPHLDPNISFSLLWRANLGGGDVRFNILGIANDPPVPVLREPIVSKTSDPITLTVDLPTATPQSAHFAFYFTELASRPLLNDTRIIDINIDGQMMQTVEAEMNKCKVVTLYPVIVSGPTINITLAANESSTLPQMITAVEVFTKNDLAPVQGTDDSTNEQKHFFKSSIEFVNLIFSPSSYLSLWFLIMVNICSCELLILIGSILCLVCVSLEYVPEDNYLIDCGSSTNSSVGDRVFVADQSYSDVLSTPHSISANTSSDSTSSTYDSALYQTAKIFNESSHYTFPIKKPGRHWIRLHFFPFAYRNYNLSMAKFSVSAQNFTLIREYRLESPPIVKEYSVNVTSGSLVLTFTPSVNSFAFINALEVFSLPDKLIPAGARTISSLQGNYKNLWKQALETVERVNMGNQTVFPQNDTLWRLWVSDNQFLIHNNLVTFVSNVTAVNFTGGGPTENIAPALVYGTATRLNSDSDPNINANVTWLFDVDPGFEYLVRFHFCDILSNPLPKLYFNVYIGSWLVYQNLDLLKLTFSLGAPYFMDVITRVSDTRLLNVSVGPSNVGTPYPNAILNGLEIMKISNSEDSLDVLDSISSRSSEVKVIIVVGLTVGLFLVVVLAFVLFLLCRRRKLDHADPLKSEGHFPSSGGGNNRYFNGANIFSTSKFGYRFPFMVIQEATDNFTESLVLGVGGFGKVYRGVLRDETTVAVKRGTSQAQGIAEFRTEIEMLSQFRHRHLVSLIGYCDERDEMIIIYEFMENGTLKDHLYGSNHPSLSWRQRLEICIGAAKGLHYLHTGSTRAIIHRDVKSANILLDENFMAKVADFGLSKTGPEIDQSHVSTAVKGSFGYLDPEYLIRQQLTEKSDVYSFGVVMFEVVCGRPVIDPSVSRESVNLVDWALKSIRGGKLEEIVDPRLEGQIKPDSLKKFVEIAEKCLAECGVDRPSMGDVLWNLECSLQLQGDEERSSNNYQMSTQFNRGNNFETRVSAREFSLGGGDDLDGVSMSKVFAQMVREEMR</sequence>
<feature type="binding site" evidence="12">
    <location>
        <position position="895"/>
    </location>
    <ligand>
        <name>ATP</name>
        <dbReference type="ChEBI" id="CHEBI:30616"/>
    </ligand>
</feature>
<comment type="caution">
    <text evidence="16">The sequence shown here is derived from an EMBL/GenBank/DDBJ whole genome shotgun (WGS) entry which is preliminary data.</text>
</comment>
<dbReference type="OrthoDB" id="640180at2759"/>
<reference evidence="16" key="1">
    <citation type="journal article" date="2020" name="bioRxiv">
        <title>Hybrid origin of Populus tomentosa Carr. identified through genome sequencing and phylogenomic analysis.</title>
        <authorList>
            <person name="An X."/>
            <person name="Gao K."/>
            <person name="Chen Z."/>
            <person name="Li J."/>
            <person name="Yang X."/>
            <person name="Yang X."/>
            <person name="Zhou J."/>
            <person name="Guo T."/>
            <person name="Zhao T."/>
            <person name="Huang S."/>
            <person name="Miao D."/>
            <person name="Khan W.U."/>
            <person name="Rao P."/>
            <person name="Ye M."/>
            <person name="Lei B."/>
            <person name="Liao W."/>
            <person name="Wang J."/>
            <person name="Ji L."/>
            <person name="Li Y."/>
            <person name="Guo B."/>
            <person name="Mustafa N.S."/>
            <person name="Li S."/>
            <person name="Yun Q."/>
            <person name="Keller S.R."/>
            <person name="Mao J."/>
            <person name="Zhang R."/>
            <person name="Strauss S.H."/>
        </authorList>
    </citation>
    <scope>NUCLEOTIDE SEQUENCE</scope>
    <source>
        <strain evidence="16">GM15</strain>
        <tissue evidence="16">Leaf</tissue>
    </source>
</reference>
<evidence type="ECO:0000256" key="8">
    <source>
        <dbReference type="ARBA" id="ARBA00022840"/>
    </source>
</evidence>
<dbReference type="Pfam" id="PF07714">
    <property type="entry name" value="PK_Tyr_Ser-Thr"/>
    <property type="match status" value="1"/>
</dbReference>
<dbReference type="InterPro" id="IPR024788">
    <property type="entry name" value="Malectin-like_Carb-bd_dom"/>
</dbReference>
<keyword evidence="7" id="KW-0418">Kinase</keyword>
<feature type="chain" id="PRO_5036480530" description="Protein kinase domain-containing protein" evidence="14">
    <location>
        <begin position="23"/>
        <end position="1200"/>
    </location>
</feature>
<dbReference type="FunFam" id="1.10.510.10:FF:000058">
    <property type="entry name" value="Receptor-like protein kinase FERONIA"/>
    <property type="match status" value="1"/>
</dbReference>
<dbReference type="InterPro" id="IPR017441">
    <property type="entry name" value="Protein_kinase_ATP_BS"/>
</dbReference>
<evidence type="ECO:0000256" key="5">
    <source>
        <dbReference type="ARBA" id="ARBA00022729"/>
    </source>
</evidence>
<evidence type="ECO:0000256" key="12">
    <source>
        <dbReference type="PROSITE-ProRule" id="PRU10141"/>
    </source>
</evidence>
<dbReference type="FunFam" id="2.60.120.430:FF:000001">
    <property type="entry name" value="Receptor-like protein kinase FERONIA"/>
    <property type="match status" value="1"/>
</dbReference>
<dbReference type="InterPro" id="IPR000719">
    <property type="entry name" value="Prot_kinase_dom"/>
</dbReference>
<keyword evidence="17" id="KW-1185">Reference proteome</keyword>
<keyword evidence="10 13" id="KW-0472">Membrane</keyword>
<dbReference type="GO" id="GO:0004674">
    <property type="term" value="F:protein serine/threonine kinase activity"/>
    <property type="evidence" value="ECO:0007669"/>
    <property type="project" value="UniProtKB-KW"/>
</dbReference>